<dbReference type="OrthoDB" id="9781481at2"/>
<evidence type="ECO:0000313" key="2">
    <source>
        <dbReference type="EMBL" id="SFF47006.1"/>
    </source>
</evidence>
<dbReference type="PANTHER" id="PTHR37291:SF1">
    <property type="entry name" value="TYPE IV METHYL-DIRECTED RESTRICTION ENZYME ECOKMCRB SUBUNIT"/>
    <property type="match status" value="1"/>
</dbReference>
<accession>A0A1I2J230</accession>
<dbReference type="GO" id="GO:0005524">
    <property type="term" value="F:ATP binding"/>
    <property type="evidence" value="ECO:0007669"/>
    <property type="project" value="InterPro"/>
</dbReference>
<dbReference type="GO" id="GO:0016887">
    <property type="term" value="F:ATP hydrolysis activity"/>
    <property type="evidence" value="ECO:0007669"/>
    <property type="project" value="InterPro"/>
</dbReference>
<dbReference type="InterPro" id="IPR027417">
    <property type="entry name" value="P-loop_NTPase"/>
</dbReference>
<name>A0A1I2J230_9BACT</name>
<proteinExistence type="predicted"/>
<protein>
    <submittedName>
        <fullName evidence="2">5-methylcytosine-specific restriction enzyme B</fullName>
    </submittedName>
</protein>
<dbReference type="EMBL" id="FONY01000038">
    <property type="protein sequence ID" value="SFF47006.1"/>
    <property type="molecule type" value="Genomic_DNA"/>
</dbReference>
<keyword evidence="3" id="KW-1185">Reference proteome</keyword>
<reference evidence="2 3" key="1">
    <citation type="submission" date="2016-10" db="EMBL/GenBank/DDBJ databases">
        <authorList>
            <person name="de Groot N.N."/>
        </authorList>
    </citation>
    <scope>NUCLEOTIDE SEQUENCE [LARGE SCALE GENOMIC DNA]</scope>
    <source>
        <strain>GEY</strain>
        <strain evidence="3">DSM 9560</strain>
    </source>
</reference>
<evidence type="ECO:0000313" key="3">
    <source>
        <dbReference type="Proteomes" id="UP000199513"/>
    </source>
</evidence>
<dbReference type="Proteomes" id="UP000199513">
    <property type="component" value="Unassembled WGS sequence"/>
</dbReference>
<dbReference type="InterPro" id="IPR011704">
    <property type="entry name" value="ATPase_dyneun-rel_AAA"/>
</dbReference>
<dbReference type="PANTHER" id="PTHR37291">
    <property type="entry name" value="5-METHYLCYTOSINE-SPECIFIC RESTRICTION ENZYME B"/>
    <property type="match status" value="1"/>
</dbReference>
<gene>
    <name evidence="2" type="ORF">SAMN04488541_103831</name>
</gene>
<organism evidence="2 3">
    <name type="scientific">Thermoflexibacter ruber</name>
    <dbReference type="NCBI Taxonomy" id="1003"/>
    <lineage>
        <taxon>Bacteria</taxon>
        <taxon>Pseudomonadati</taxon>
        <taxon>Bacteroidota</taxon>
        <taxon>Cytophagia</taxon>
        <taxon>Cytophagales</taxon>
        <taxon>Thermoflexibacteraceae</taxon>
        <taxon>Thermoflexibacter</taxon>
    </lineage>
</organism>
<dbReference type="SUPFAM" id="SSF52540">
    <property type="entry name" value="P-loop containing nucleoside triphosphate hydrolases"/>
    <property type="match status" value="1"/>
</dbReference>
<dbReference type="Gene3D" id="3.40.50.300">
    <property type="entry name" value="P-loop containing nucleotide triphosphate hydrolases"/>
    <property type="match status" value="1"/>
</dbReference>
<evidence type="ECO:0000259" key="1">
    <source>
        <dbReference type="Pfam" id="PF07728"/>
    </source>
</evidence>
<dbReference type="AlphaFoldDB" id="A0A1I2J230"/>
<dbReference type="STRING" id="1003.SAMN04488541_103831"/>
<feature type="domain" description="ATPase dynein-related AAA" evidence="1">
    <location>
        <begin position="199"/>
        <end position="286"/>
    </location>
</feature>
<dbReference type="RefSeq" id="WP_091548832.1">
    <property type="nucleotide sequence ID" value="NZ_FONY01000038.1"/>
</dbReference>
<sequence>MEIHSKNLIYYGASGTGKTYQTVVKALEIITGTPTYDQNLYEHYRKLGQIEFVSFHQSFSYHEFVEGISAETQGKHIRYFVKDGIFKLIAQRALENQQLVSQQTDLVPFEKVFDVFMSPIFEGEQEKIEVKMRGKSFFVVADNGDTIDIENHARNPYYSLSKKVLRERYLTGSLKTDKRYAHWYNFLAIELLKIAKKFQEERKKVAPQNFVLIIDEINRANISKVFGELITLIEDSKRLWASEAKTVRLPYSHDEFGVPQNLYLIGSMNTSDRSIAQLDIALRRRFVFIEMPSTPALLKGKIIEGIDLERLLTKINERIIFLANQSQEIGHTYFYEVNTIADLAQLFTFKIIPLLQEYFYDQWEKIALVLSNKYGECEFLQKKNLKAKDLFKKNIDNLKHEKATYQTKNWNELLNNQIYKEIYE</sequence>
<dbReference type="InterPro" id="IPR052934">
    <property type="entry name" value="Methyl-DNA_Rec/Restrict_Enz"/>
</dbReference>
<dbReference type="Pfam" id="PF07728">
    <property type="entry name" value="AAA_5"/>
    <property type="match status" value="1"/>
</dbReference>